<dbReference type="GeneTree" id="ENSGT00950000182886"/>
<dbReference type="Pfam" id="PF21696">
    <property type="entry name" value="TECR_N"/>
    <property type="match status" value="1"/>
</dbReference>
<dbReference type="Gene3D" id="3.10.20.90">
    <property type="entry name" value="Phosphatidylinositol 3-kinase Catalytic Subunit, Chain A, domain 1"/>
    <property type="match status" value="1"/>
</dbReference>
<dbReference type="InterPro" id="IPR039357">
    <property type="entry name" value="SRD5A/TECR"/>
</dbReference>
<proteinExistence type="inferred from homology"/>
<evidence type="ECO:0000256" key="8">
    <source>
        <dbReference type="ARBA" id="ARBA00022692"/>
    </source>
</evidence>
<keyword evidence="11" id="KW-0521">NADP</keyword>
<dbReference type="GO" id="GO:0042761">
    <property type="term" value="P:very long-chain fatty acid biosynthetic process"/>
    <property type="evidence" value="ECO:0007669"/>
    <property type="project" value="TreeGrafter"/>
</dbReference>
<evidence type="ECO:0000256" key="23">
    <source>
        <dbReference type="ARBA" id="ARBA00052468"/>
    </source>
</evidence>
<dbReference type="GO" id="GO:0005789">
    <property type="term" value="C:endoplasmic reticulum membrane"/>
    <property type="evidence" value="ECO:0007669"/>
    <property type="project" value="UniProtKB-SubCell"/>
</dbReference>
<keyword evidence="13" id="KW-0007">Acetylation</keyword>
<evidence type="ECO:0000256" key="28">
    <source>
        <dbReference type="SAM" id="Phobius"/>
    </source>
</evidence>
<evidence type="ECO:0000313" key="31">
    <source>
        <dbReference type="Proteomes" id="UP000694546"/>
    </source>
</evidence>
<comment type="catalytic activity">
    <reaction evidence="18">
        <text>(2E)-hexadecenoyl-CoA + NADPH + H(+) = hexadecanoyl-CoA + NADP(+)</text>
        <dbReference type="Rhea" id="RHEA:36143"/>
        <dbReference type="ChEBI" id="CHEBI:15378"/>
        <dbReference type="ChEBI" id="CHEBI:57379"/>
        <dbReference type="ChEBI" id="CHEBI:57783"/>
        <dbReference type="ChEBI" id="CHEBI:58349"/>
        <dbReference type="ChEBI" id="CHEBI:61526"/>
    </reaction>
    <physiologicalReaction direction="left-to-right" evidence="18">
        <dbReference type="Rhea" id="RHEA:36144"/>
    </physiologicalReaction>
</comment>
<evidence type="ECO:0000256" key="24">
    <source>
        <dbReference type="ARBA" id="ARBA00057553"/>
    </source>
</evidence>
<evidence type="ECO:0000256" key="3">
    <source>
        <dbReference type="ARBA" id="ARBA00004991"/>
    </source>
</evidence>
<evidence type="ECO:0000256" key="19">
    <source>
        <dbReference type="ARBA" id="ARBA00050400"/>
    </source>
</evidence>
<evidence type="ECO:0000256" key="2">
    <source>
        <dbReference type="ARBA" id="ARBA00004760"/>
    </source>
</evidence>
<keyword evidence="10" id="KW-0276">Fatty acid metabolism</keyword>
<evidence type="ECO:0000256" key="21">
    <source>
        <dbReference type="ARBA" id="ARBA00050808"/>
    </source>
</evidence>
<comment type="pathway">
    <text evidence="3">Sphingolipid metabolism.</text>
</comment>
<keyword evidence="15" id="KW-0443">Lipid metabolism</keyword>
<evidence type="ECO:0000256" key="13">
    <source>
        <dbReference type="ARBA" id="ARBA00022990"/>
    </source>
</evidence>
<evidence type="ECO:0000313" key="30">
    <source>
        <dbReference type="Ensembl" id="ENSGMOP00000039763.1"/>
    </source>
</evidence>
<evidence type="ECO:0000256" key="5">
    <source>
        <dbReference type="ARBA" id="ARBA00012530"/>
    </source>
</evidence>
<evidence type="ECO:0000256" key="18">
    <source>
        <dbReference type="ARBA" id="ARBA00050319"/>
    </source>
</evidence>
<dbReference type="EC" id="1.3.1.93" evidence="5"/>
<reference evidence="30" key="1">
    <citation type="submission" date="2025-08" db="UniProtKB">
        <authorList>
            <consortium name="Ensembl"/>
        </authorList>
    </citation>
    <scope>IDENTIFICATION</scope>
</reference>
<comment type="pathway">
    <text evidence="2">Lipid metabolism; sphingolipid metabolism.</text>
</comment>
<dbReference type="PANTHER" id="PTHR10556">
    <property type="entry name" value="3-OXO-5-ALPHA-STEROID 4-DEHYDROGENASE"/>
    <property type="match status" value="1"/>
</dbReference>
<evidence type="ECO:0000256" key="11">
    <source>
        <dbReference type="ARBA" id="ARBA00022857"/>
    </source>
</evidence>
<comment type="similarity">
    <text evidence="4">Belongs to the steroid 5-alpha reductase family.</text>
</comment>
<sequence length="422" mass="48832">MSRATFFEVEVLDAKTRKQICFLDKVEPYSTIADIKSLVHKSYPQWYPARQALKLDPKAKALRDEEVLQSLPVGTTATMYFRDLGPQLGWTMVFLAEYMGPLFTYLMFYFRLPFIYPHRYAFTSSPLTVTTLACACHTGHYMKRLVETIFVHRFSHGTMPLRTIVRNCVYYWGFSAWLAYYINHPLYTPPCKLVIQTHQSLSYTYTQDVIKMIITFDLLSDTEYSHLFMQIMEIYRSILHVLFLWNQGQELPHSDQKPLHLVVLLRFMSKLHLRGGRLAWFLHHDPVSPSGLVHTAELHPDERLGQGEAQGVHPGVQGLPGPTYGHRPPGALTACGAPGHCCTLDEVSMALRMSPPLEYTDYTCFPFFLFLTINSRFIASLFNKMLFMLFVCKLCKPPGHPWRKCHRLQSKAAIRHRRKMQK</sequence>
<comment type="subcellular location">
    <subcellularLocation>
        <location evidence="1">Endoplasmic reticulum membrane</location>
        <topology evidence="1">Multi-pass membrane protein</topology>
    </subcellularLocation>
</comment>
<evidence type="ECO:0000256" key="7">
    <source>
        <dbReference type="ARBA" id="ARBA00022553"/>
    </source>
</evidence>
<evidence type="ECO:0000256" key="27">
    <source>
        <dbReference type="ARBA" id="ARBA00081803"/>
    </source>
</evidence>
<evidence type="ECO:0000256" key="22">
    <source>
        <dbReference type="ARBA" id="ARBA00051464"/>
    </source>
</evidence>
<evidence type="ECO:0000256" key="9">
    <source>
        <dbReference type="ARBA" id="ARBA00022824"/>
    </source>
</evidence>
<name>A0A8C5FIU8_GADMO</name>
<evidence type="ECO:0000259" key="29">
    <source>
        <dbReference type="Pfam" id="PF21696"/>
    </source>
</evidence>
<dbReference type="FunFam" id="3.10.20.90:FF:000083">
    <property type="entry name" value="Trans-2,3-enoyl-CoA reductase b"/>
    <property type="match status" value="1"/>
</dbReference>
<feature type="transmembrane region" description="Helical" evidence="28">
    <location>
        <begin position="88"/>
        <end position="108"/>
    </location>
</feature>
<comment type="catalytic activity">
    <reaction evidence="22">
        <text>(2E,8Z,11Z,14Z)-eicosatetraenoyl-CoA + NADPH + H(+) = (8Z,11Z,14Z)-eicosatrienoyl-CoA + NADP(+)</text>
        <dbReference type="Rhea" id="RHEA:39319"/>
        <dbReference type="ChEBI" id="CHEBI:15378"/>
        <dbReference type="ChEBI" id="CHEBI:57783"/>
        <dbReference type="ChEBI" id="CHEBI:58349"/>
        <dbReference type="ChEBI" id="CHEBI:74264"/>
        <dbReference type="ChEBI" id="CHEBI:76412"/>
    </reaction>
    <physiologicalReaction direction="left-to-right" evidence="22">
        <dbReference type="Rhea" id="RHEA:39320"/>
    </physiologicalReaction>
</comment>
<feature type="domain" description="TECR-like N-terminal" evidence="29">
    <location>
        <begin position="7"/>
        <end position="83"/>
    </location>
</feature>
<dbReference type="PANTHER" id="PTHR10556:SF59">
    <property type="entry name" value="STEROID 5-ALPHA REDUCTASE C-TERMINAL DOMAIN-CONTAINING PROTEIN"/>
    <property type="match status" value="1"/>
</dbReference>
<comment type="function">
    <text evidence="24">Involved in both the production of very long-chain fatty acids for sphingolipid synthesis and the degradation of the sphingosine moiety in sphingolipids through the sphingosine 1-phosphate metabolic pathway. Catalyzes the last of the four reactions of the long-chain fatty acids elongation cycle. This endoplasmic reticulum-bound enzymatic process, allows the addition of 2 carbons to the chain of long- and very long-chain fatty acids/VLCFAs per cycle. This enzyme reduces the trans-2,3-enoyl-CoA fatty acid intermediate to an acyl-CoA that can be further elongated by entering a new cycle of elongation. Thereby, it participates in the production of VLCFAs of different chain lengths that are involved in multiple biological processes as precursors of membrane lipids and lipid mediators. Catalyzes the saturation step of the sphingosine 1-phosphate metabolic pathway, the conversion of trans-2-hexadecenoyl-CoA to palmitoyl-CoA.</text>
</comment>
<dbReference type="InterPro" id="IPR049127">
    <property type="entry name" value="TECR-like_N"/>
</dbReference>
<evidence type="ECO:0000256" key="14">
    <source>
        <dbReference type="ARBA" id="ARBA00023002"/>
    </source>
</evidence>
<evidence type="ECO:0000256" key="17">
    <source>
        <dbReference type="ARBA" id="ARBA00023160"/>
    </source>
</evidence>
<dbReference type="AlphaFoldDB" id="A0A8C5FIU8"/>
<keyword evidence="17" id="KW-0275">Fatty acid biosynthesis</keyword>
<dbReference type="Proteomes" id="UP000694546">
    <property type="component" value="Chromosome 23"/>
</dbReference>
<evidence type="ECO:0000256" key="20">
    <source>
        <dbReference type="ARBA" id="ARBA00050733"/>
    </source>
</evidence>
<keyword evidence="7" id="KW-0597">Phosphoprotein</keyword>
<keyword evidence="12 28" id="KW-1133">Transmembrane helix</keyword>
<comment type="catalytic activity">
    <reaction evidence="21">
        <text>a very-long-chain 2,3-saturated fatty acyl-CoA + NADP(+) = a very-long-chain (2E)-enoyl-CoA + NADPH + H(+)</text>
        <dbReference type="Rhea" id="RHEA:14473"/>
        <dbReference type="ChEBI" id="CHEBI:15378"/>
        <dbReference type="ChEBI" id="CHEBI:57783"/>
        <dbReference type="ChEBI" id="CHEBI:58349"/>
        <dbReference type="ChEBI" id="CHEBI:83724"/>
        <dbReference type="ChEBI" id="CHEBI:83728"/>
        <dbReference type="EC" id="1.3.1.93"/>
    </reaction>
    <physiologicalReaction direction="right-to-left" evidence="21">
        <dbReference type="Rhea" id="RHEA:14475"/>
    </physiologicalReaction>
</comment>
<keyword evidence="8 28" id="KW-0812">Transmembrane</keyword>
<accession>A0A8C5FIU8</accession>
<keyword evidence="16 28" id="KW-0472">Membrane</keyword>
<keyword evidence="31" id="KW-1185">Reference proteome</keyword>
<evidence type="ECO:0000256" key="16">
    <source>
        <dbReference type="ARBA" id="ARBA00023136"/>
    </source>
</evidence>
<evidence type="ECO:0000256" key="15">
    <source>
        <dbReference type="ARBA" id="ARBA00023098"/>
    </source>
</evidence>
<keyword evidence="14" id="KW-0560">Oxidoreductase</keyword>
<protein>
    <recommendedName>
        <fullName evidence="25">Very-long-chain enoyl-CoA reductase</fullName>
        <ecNumber evidence="5">1.3.1.93</ecNumber>
    </recommendedName>
    <alternativeName>
        <fullName evidence="27">Synaptic glycoprotein SC2</fullName>
    </alternativeName>
    <alternativeName>
        <fullName evidence="26">Trans-2,3-enoyl-CoA reductase</fullName>
    </alternativeName>
</protein>
<evidence type="ECO:0000256" key="6">
    <source>
        <dbReference type="ARBA" id="ARBA00022516"/>
    </source>
</evidence>
<keyword evidence="6" id="KW-0444">Lipid biosynthesis</keyword>
<evidence type="ECO:0000256" key="4">
    <source>
        <dbReference type="ARBA" id="ARBA00007742"/>
    </source>
</evidence>
<evidence type="ECO:0000256" key="12">
    <source>
        <dbReference type="ARBA" id="ARBA00022989"/>
    </source>
</evidence>
<evidence type="ECO:0000256" key="10">
    <source>
        <dbReference type="ARBA" id="ARBA00022832"/>
    </source>
</evidence>
<comment type="catalytic activity">
    <reaction evidence="20">
        <text>octadecanoyl-CoA + NADP(+) = (2E)-octadecenoyl-CoA + NADPH + H(+)</text>
        <dbReference type="Rhea" id="RHEA:35351"/>
        <dbReference type="ChEBI" id="CHEBI:15378"/>
        <dbReference type="ChEBI" id="CHEBI:57394"/>
        <dbReference type="ChEBI" id="CHEBI:57783"/>
        <dbReference type="ChEBI" id="CHEBI:58349"/>
        <dbReference type="ChEBI" id="CHEBI:71412"/>
    </reaction>
    <physiologicalReaction direction="right-to-left" evidence="20">
        <dbReference type="Rhea" id="RHEA:35353"/>
    </physiologicalReaction>
</comment>
<comment type="catalytic activity">
    <reaction evidence="19">
        <text>(2E,7Z,10Z,13Z,16Z)-docosapentaenoyl-CoA + NADPH + H(+) = (7Z,10Z,13Z,16Z)-docosatetraenoyl-CoA + NADP(+)</text>
        <dbReference type="Rhea" id="RHEA:39331"/>
        <dbReference type="ChEBI" id="CHEBI:15378"/>
        <dbReference type="ChEBI" id="CHEBI:57783"/>
        <dbReference type="ChEBI" id="CHEBI:58349"/>
        <dbReference type="ChEBI" id="CHEBI:73856"/>
        <dbReference type="ChEBI" id="CHEBI:76416"/>
    </reaction>
    <physiologicalReaction direction="left-to-right" evidence="19">
        <dbReference type="Rhea" id="RHEA:39332"/>
    </physiologicalReaction>
</comment>
<dbReference type="Ensembl" id="ENSGMOT00000035933.1">
    <property type="protein sequence ID" value="ENSGMOP00000039763.1"/>
    <property type="gene ID" value="ENSGMOG00000019143.2"/>
</dbReference>
<evidence type="ECO:0000256" key="26">
    <source>
        <dbReference type="ARBA" id="ARBA00078575"/>
    </source>
</evidence>
<organism evidence="30 31">
    <name type="scientific">Gadus morhua</name>
    <name type="common">Atlantic cod</name>
    <dbReference type="NCBI Taxonomy" id="8049"/>
    <lineage>
        <taxon>Eukaryota</taxon>
        <taxon>Metazoa</taxon>
        <taxon>Chordata</taxon>
        <taxon>Craniata</taxon>
        <taxon>Vertebrata</taxon>
        <taxon>Euteleostomi</taxon>
        <taxon>Actinopterygii</taxon>
        <taxon>Neopterygii</taxon>
        <taxon>Teleostei</taxon>
        <taxon>Neoteleostei</taxon>
        <taxon>Acanthomorphata</taxon>
        <taxon>Zeiogadaria</taxon>
        <taxon>Gadariae</taxon>
        <taxon>Gadiformes</taxon>
        <taxon>Gadoidei</taxon>
        <taxon>Gadidae</taxon>
        <taxon>Gadus</taxon>
    </lineage>
</organism>
<reference evidence="30" key="2">
    <citation type="submission" date="2025-09" db="UniProtKB">
        <authorList>
            <consortium name="Ensembl"/>
        </authorList>
    </citation>
    <scope>IDENTIFICATION</scope>
</reference>
<dbReference type="GO" id="GO:0102758">
    <property type="term" value="F:very-long-chain enoyl-CoA reductase activity"/>
    <property type="evidence" value="ECO:0007669"/>
    <property type="project" value="UniProtKB-EC"/>
</dbReference>
<evidence type="ECO:0000256" key="25">
    <source>
        <dbReference type="ARBA" id="ARBA00072713"/>
    </source>
</evidence>
<keyword evidence="9" id="KW-0256">Endoplasmic reticulum</keyword>
<comment type="catalytic activity">
    <reaction evidence="23">
        <text>(2E,7Z,10Z,13Z,16Z,19Z)-docosahexaenoyl-CoA + NADPH + H(+) = (7Z,10Z,13Z,16Z,19Z)-docosapentaenoyl-CoA + NADP(+)</text>
        <dbReference type="Rhea" id="RHEA:39467"/>
        <dbReference type="ChEBI" id="CHEBI:15378"/>
        <dbReference type="ChEBI" id="CHEBI:57783"/>
        <dbReference type="ChEBI" id="CHEBI:58349"/>
        <dbReference type="ChEBI" id="CHEBI:73870"/>
        <dbReference type="ChEBI" id="CHEBI:76461"/>
    </reaction>
    <physiologicalReaction direction="left-to-right" evidence="23">
        <dbReference type="Rhea" id="RHEA:39468"/>
    </physiologicalReaction>
</comment>
<evidence type="ECO:0000256" key="1">
    <source>
        <dbReference type="ARBA" id="ARBA00004477"/>
    </source>
</evidence>